<reference evidence="2" key="2">
    <citation type="submission" date="2022-08" db="EMBL/GenBank/DDBJ databases">
        <title>Novel sulphate-reducing endosymbionts in the free-living metamonad Anaeramoeba.</title>
        <authorList>
            <person name="Jerlstrom-Hultqvist J."/>
            <person name="Cepicka I."/>
            <person name="Gallot-Lavallee L."/>
            <person name="Salas-Leiva D."/>
            <person name="Curtis B.A."/>
            <person name="Zahonova K."/>
            <person name="Pipaliya S."/>
            <person name="Dacks J."/>
            <person name="Roger A.J."/>
        </authorList>
    </citation>
    <scope>NUCLEOTIDE SEQUENCE</scope>
    <source>
        <strain evidence="2">Busselton2</strain>
    </source>
</reference>
<name>A0AAV7Z6W4_9EUKA</name>
<dbReference type="AlphaFoldDB" id="A0AAV7Z6W4"/>
<organism evidence="2 4">
    <name type="scientific">Anaeramoeba flamelloides</name>
    <dbReference type="NCBI Taxonomy" id="1746091"/>
    <lineage>
        <taxon>Eukaryota</taxon>
        <taxon>Metamonada</taxon>
        <taxon>Anaeramoebidae</taxon>
        <taxon>Anaeramoeba</taxon>
    </lineage>
</organism>
<protein>
    <submittedName>
        <fullName evidence="2">Uncharacterized protein</fullName>
    </submittedName>
</protein>
<comment type="caution">
    <text evidence="2">The sequence shown here is derived from an EMBL/GenBank/DDBJ whole genome shotgun (WGS) entry which is preliminary data.</text>
</comment>
<evidence type="ECO:0000256" key="1">
    <source>
        <dbReference type="SAM" id="SignalP"/>
    </source>
</evidence>
<keyword evidence="1" id="KW-0732">Signal</keyword>
<dbReference type="Proteomes" id="UP001150062">
    <property type="component" value="Unassembled WGS sequence"/>
</dbReference>
<evidence type="ECO:0000313" key="5">
    <source>
        <dbReference type="Proteomes" id="UP001150062"/>
    </source>
</evidence>
<keyword evidence="5" id="KW-1185">Reference proteome</keyword>
<reference evidence="3" key="1">
    <citation type="submission" date="2022-08" db="EMBL/GenBank/DDBJ databases">
        <title>Novel sulfate-reducing endosymbionts in the free-living metamonad Anaeramoeba.</title>
        <authorList>
            <person name="Jerlstrom-Hultqvist J."/>
            <person name="Cepicka I."/>
            <person name="Gallot-Lavallee L."/>
            <person name="Salas-Leiva D."/>
            <person name="Curtis B.A."/>
            <person name="Zahonova K."/>
            <person name="Pipaliya S."/>
            <person name="Dacks J."/>
            <person name="Roger A.J."/>
        </authorList>
    </citation>
    <scope>NUCLEOTIDE SEQUENCE</scope>
    <source>
        <strain evidence="3">Schooner1</strain>
    </source>
</reference>
<dbReference type="Proteomes" id="UP001146793">
    <property type="component" value="Unassembled WGS sequence"/>
</dbReference>
<gene>
    <name evidence="2" type="ORF">M0812_18801</name>
    <name evidence="3" type="ORF">M0813_01628</name>
</gene>
<evidence type="ECO:0000313" key="3">
    <source>
        <dbReference type="EMBL" id="KAJ6251857.1"/>
    </source>
</evidence>
<sequence length="351" mass="40080">MRLYLLFVFLSFFFLCPTVKSKTYFWTKSSGDWENTNNYSPQGVPTIHDDVIIYNNISKEISISVHSPINVRSVFLCGATLNVYSSITIQDEMNVQQKGVFNLFSELNAQGATININERGSFNLCGFSRVQADLVEIQQNGTFVVMWDCKDLGLFQGISNDHEYQHQHQFSQSVFFDSYKIKKNQKRIFHDWWKDPTILSQQFADINIGELFGIQHLSSQEISLTIPSTNGYKQLSSNEHHQIINKVAKKVSQLTGGATVILASGYWISEKEQNSLIEEPVAVVSSFVNIDSKLVNSFLIIGKCLATELNQEAVLLKFVNQSFLISPFKEEFVSVENQKENYFELCNWLKL</sequence>
<dbReference type="EMBL" id="JANTQA010000036">
    <property type="protein sequence ID" value="KAJ3436736.1"/>
    <property type="molecule type" value="Genomic_DNA"/>
</dbReference>
<accession>A0AAV7Z6W4</accession>
<evidence type="ECO:0000313" key="4">
    <source>
        <dbReference type="Proteomes" id="UP001146793"/>
    </source>
</evidence>
<proteinExistence type="predicted"/>
<evidence type="ECO:0000313" key="2">
    <source>
        <dbReference type="EMBL" id="KAJ3436736.1"/>
    </source>
</evidence>
<feature type="chain" id="PRO_5043485156" evidence="1">
    <location>
        <begin position="22"/>
        <end position="351"/>
    </location>
</feature>
<dbReference type="EMBL" id="JAOAOG010000054">
    <property type="protein sequence ID" value="KAJ6251857.1"/>
    <property type="molecule type" value="Genomic_DNA"/>
</dbReference>
<feature type="signal peptide" evidence="1">
    <location>
        <begin position="1"/>
        <end position="21"/>
    </location>
</feature>